<feature type="compositionally biased region" description="Acidic residues" evidence="1">
    <location>
        <begin position="309"/>
        <end position="329"/>
    </location>
</feature>
<protein>
    <recommendedName>
        <fullName evidence="2">ParB-like N-terminal domain-containing protein</fullName>
    </recommendedName>
</protein>
<dbReference type="InterPro" id="IPR003115">
    <property type="entry name" value="ParB_N"/>
</dbReference>
<reference evidence="4" key="1">
    <citation type="journal article" date="2019" name="Int. J. Syst. Evol. Microbiol.">
        <title>The Global Catalogue of Microorganisms (GCM) 10K type strain sequencing project: providing services to taxonomists for standard genome sequencing and annotation.</title>
        <authorList>
            <consortium name="The Broad Institute Genomics Platform"/>
            <consortium name="The Broad Institute Genome Sequencing Center for Infectious Disease"/>
            <person name="Wu L."/>
            <person name="Ma J."/>
        </authorList>
    </citation>
    <scope>NUCLEOTIDE SEQUENCE [LARGE SCALE GENOMIC DNA]</scope>
    <source>
        <strain evidence="4">CCM 7403</strain>
    </source>
</reference>
<comment type="caution">
    <text evidence="3">The sequence shown here is derived from an EMBL/GenBank/DDBJ whole genome shotgun (WGS) entry which is preliminary data.</text>
</comment>
<dbReference type="Proteomes" id="UP000630594">
    <property type="component" value="Unassembled WGS sequence"/>
</dbReference>
<accession>A0ABQ1Q2E9</accession>
<evidence type="ECO:0000256" key="1">
    <source>
        <dbReference type="SAM" id="MobiDB-lite"/>
    </source>
</evidence>
<gene>
    <name evidence="3" type="ORF">GCM10007231_06870</name>
</gene>
<dbReference type="PANTHER" id="PTHR33375">
    <property type="entry name" value="CHROMOSOME-PARTITIONING PROTEIN PARB-RELATED"/>
    <property type="match status" value="1"/>
</dbReference>
<feature type="region of interest" description="Disordered" evidence="1">
    <location>
        <begin position="525"/>
        <end position="552"/>
    </location>
</feature>
<dbReference type="PANTHER" id="PTHR33375:SF1">
    <property type="entry name" value="CHROMOSOME-PARTITIONING PROTEIN PARB-RELATED"/>
    <property type="match status" value="1"/>
</dbReference>
<dbReference type="Gene3D" id="1.10.10.2830">
    <property type="match status" value="1"/>
</dbReference>
<feature type="region of interest" description="Disordered" evidence="1">
    <location>
        <begin position="351"/>
        <end position="382"/>
    </location>
</feature>
<proteinExistence type="predicted"/>
<sequence length="552" mass="60510">MGDLVLSVLSILLMEDSSMTDTIQTPAETPAETPADAATETVQTEEFLHLDPAAIIIGTNVRTDLRPDHKEFRKSIKERGVLEAVTVYRNEDGQYVLLRGQRRTVTAAEVGTPTGLIPARVVSQPADADRIGDQMVENIHRAGMREAEIVAGVEQLALLGVSAAQIAKRTSIDRPTVNAALAVTKADQSRNRLDSGDLTLEEAAIFAEFEHDPEAVERLENAKRWRRSLPHEAQRLRDEAAERAADAAEVERLRAEGLPVLTAEEVEQADEVLRIERLVTAEGEPLPEEEWPNVPGARVQVVKEWVYPEDEYDDESEDGSDEEDEDYEPAEPYQQYVPVWVVTDLDASGLCRRGGGSGSTTADSGDDDGESEEEAEARREERRRVIANNKAWASAETVRREWLASFVARKTAPKGAEALICEAVVTGHHSLSKALDHRHPMLFTLLGIDRPSGYYGAGHDECRKIATKASTPKAATMTTLAAVVAAWEATTGKHTWRNPCAWDARVLSALVAWGYQPSEVERILLGEEQQPSTKDDSADDGDAHDEASDSAA</sequence>
<dbReference type="SUPFAM" id="SSF109709">
    <property type="entry name" value="KorB DNA-binding domain-like"/>
    <property type="match status" value="1"/>
</dbReference>
<dbReference type="SMART" id="SM00470">
    <property type="entry name" value="ParB"/>
    <property type="match status" value="1"/>
</dbReference>
<evidence type="ECO:0000313" key="4">
    <source>
        <dbReference type="Proteomes" id="UP000630594"/>
    </source>
</evidence>
<keyword evidence="4" id="KW-1185">Reference proteome</keyword>
<organism evidence="3 4">
    <name type="scientific">Nocardioides daphniae</name>
    <dbReference type="NCBI Taxonomy" id="402297"/>
    <lineage>
        <taxon>Bacteria</taxon>
        <taxon>Bacillati</taxon>
        <taxon>Actinomycetota</taxon>
        <taxon>Actinomycetes</taxon>
        <taxon>Propionibacteriales</taxon>
        <taxon>Nocardioidaceae</taxon>
        <taxon>Nocardioides</taxon>
    </lineage>
</organism>
<feature type="domain" description="ParB-like N-terminal" evidence="2">
    <location>
        <begin position="48"/>
        <end position="139"/>
    </location>
</feature>
<evidence type="ECO:0000313" key="3">
    <source>
        <dbReference type="EMBL" id="GGD10729.1"/>
    </source>
</evidence>
<feature type="compositionally biased region" description="Acidic residues" evidence="1">
    <location>
        <begin position="364"/>
        <end position="375"/>
    </location>
</feature>
<evidence type="ECO:0000259" key="2">
    <source>
        <dbReference type="SMART" id="SM00470"/>
    </source>
</evidence>
<dbReference type="SUPFAM" id="SSF110849">
    <property type="entry name" value="ParB/Sulfiredoxin"/>
    <property type="match status" value="1"/>
</dbReference>
<dbReference type="EMBL" id="BMCK01000001">
    <property type="protein sequence ID" value="GGD10729.1"/>
    <property type="molecule type" value="Genomic_DNA"/>
</dbReference>
<dbReference type="InterPro" id="IPR036086">
    <property type="entry name" value="ParB/Sulfiredoxin_sf"/>
</dbReference>
<dbReference type="InterPro" id="IPR050336">
    <property type="entry name" value="Chromosome_partition/occlusion"/>
</dbReference>
<dbReference type="Gene3D" id="3.90.1530.30">
    <property type="match status" value="1"/>
</dbReference>
<dbReference type="Pfam" id="PF02195">
    <property type="entry name" value="ParB_N"/>
    <property type="match status" value="1"/>
</dbReference>
<name>A0ABQ1Q2E9_9ACTN</name>
<feature type="region of interest" description="Disordered" evidence="1">
    <location>
        <begin position="309"/>
        <end position="333"/>
    </location>
</feature>